<dbReference type="PANTHER" id="PTHR36886">
    <property type="entry name" value="PROTEIN FRIGIDA-ESSENTIAL 1"/>
    <property type="match status" value="1"/>
</dbReference>
<feature type="compositionally biased region" description="Polar residues" evidence="2">
    <location>
        <begin position="157"/>
        <end position="181"/>
    </location>
</feature>
<evidence type="ECO:0000256" key="2">
    <source>
        <dbReference type="SAM" id="MobiDB-lite"/>
    </source>
</evidence>
<protein>
    <submittedName>
        <fullName evidence="4">Transcription factor C3H family</fullName>
    </submittedName>
</protein>
<dbReference type="SMART" id="SM00356">
    <property type="entry name" value="ZnF_C3H1"/>
    <property type="match status" value="1"/>
</dbReference>
<name>A0A9K3NDX2_HELAN</name>
<dbReference type="EMBL" id="MNCJ02000323">
    <property type="protein sequence ID" value="KAF5796250.1"/>
    <property type="molecule type" value="Genomic_DNA"/>
</dbReference>
<dbReference type="Gene3D" id="4.10.1000.10">
    <property type="entry name" value="Zinc finger, CCCH-type"/>
    <property type="match status" value="1"/>
</dbReference>
<sequence length="444" mass="50357">MSGRRRRSESLWDRKEAENETKEFDSGGDSPKRSNSEINDVLMSDDFSMQGNESMLIDNDNIGDKHGMKMDPAFDEWEGQYGQSYRGDGRVAGGKDRARSRSRSWSPHRDRGRDRGRTHGLARSRSRSRSRGREQDRAMSPSRDGGSNRLDNDSAKKWSNNRPEYSGGSQYHRTHKSGYNNDQDHRRQSNQNIKPCKFFIMGRCNRDNCRFSHDVPKSDFYEGRSQDHNDYPNPNPNFPDNNYSDSGNINLNGNGHNRQLNRSVKEDGKPLEASRNDIPQASSLPQISQDLNFANALGLLYSTVVNEPVKAGASMENQKSTEPVGNMEVNVNKKAEKSNTNVGKTEVEGKVDEGNMGNDEKAMRGFKIALVEFVKEILKPTWKEGKMSREVYKTIVKKVVEKVTSTMQGVQIPRTQEKTDQYLTFSKSKITKLVEAYVGRHVKA</sequence>
<feature type="compositionally biased region" description="Basic and acidic residues" evidence="2">
    <location>
        <begin position="107"/>
        <end position="117"/>
    </location>
</feature>
<accession>A0A9K3NDX2</accession>
<feature type="region of interest" description="Disordered" evidence="2">
    <location>
        <begin position="1"/>
        <end position="37"/>
    </location>
</feature>
<feature type="domain" description="C3H1-type" evidence="3">
    <location>
        <begin position="190"/>
        <end position="216"/>
    </location>
</feature>
<keyword evidence="1" id="KW-0863">Zinc-finger</keyword>
<feature type="compositionally biased region" description="Basic and acidic residues" evidence="2">
    <location>
        <begin position="87"/>
        <end position="99"/>
    </location>
</feature>
<comment type="caution">
    <text evidence="4">The sequence shown here is derived from an EMBL/GenBank/DDBJ whole genome shotgun (WGS) entry which is preliminary data.</text>
</comment>
<evidence type="ECO:0000313" key="5">
    <source>
        <dbReference type="Proteomes" id="UP000215914"/>
    </source>
</evidence>
<keyword evidence="5" id="KW-1185">Reference proteome</keyword>
<reference evidence="4" key="1">
    <citation type="journal article" date="2017" name="Nature">
        <title>The sunflower genome provides insights into oil metabolism, flowering and Asterid evolution.</title>
        <authorList>
            <person name="Badouin H."/>
            <person name="Gouzy J."/>
            <person name="Grassa C.J."/>
            <person name="Murat F."/>
            <person name="Staton S.E."/>
            <person name="Cottret L."/>
            <person name="Lelandais-Briere C."/>
            <person name="Owens G.L."/>
            <person name="Carrere S."/>
            <person name="Mayjonade B."/>
            <person name="Legrand L."/>
            <person name="Gill N."/>
            <person name="Kane N.C."/>
            <person name="Bowers J.E."/>
            <person name="Hubner S."/>
            <person name="Bellec A."/>
            <person name="Berard A."/>
            <person name="Berges H."/>
            <person name="Blanchet N."/>
            <person name="Boniface M.C."/>
            <person name="Brunel D."/>
            <person name="Catrice O."/>
            <person name="Chaidir N."/>
            <person name="Claudel C."/>
            <person name="Donnadieu C."/>
            <person name="Faraut T."/>
            <person name="Fievet G."/>
            <person name="Helmstetter N."/>
            <person name="King M."/>
            <person name="Knapp S.J."/>
            <person name="Lai Z."/>
            <person name="Le Paslier M.C."/>
            <person name="Lippi Y."/>
            <person name="Lorenzon L."/>
            <person name="Mandel J.R."/>
            <person name="Marage G."/>
            <person name="Marchand G."/>
            <person name="Marquand E."/>
            <person name="Bret-Mestries E."/>
            <person name="Morien E."/>
            <person name="Nambeesan S."/>
            <person name="Nguyen T."/>
            <person name="Pegot-Espagnet P."/>
            <person name="Pouilly N."/>
            <person name="Raftis F."/>
            <person name="Sallet E."/>
            <person name="Schiex T."/>
            <person name="Thomas J."/>
            <person name="Vandecasteele C."/>
            <person name="Vares D."/>
            <person name="Vear F."/>
            <person name="Vautrin S."/>
            <person name="Crespi M."/>
            <person name="Mangin B."/>
            <person name="Burke J.M."/>
            <person name="Salse J."/>
            <person name="Munos S."/>
            <person name="Vincourt P."/>
            <person name="Rieseberg L.H."/>
            <person name="Langlade N.B."/>
        </authorList>
    </citation>
    <scope>NUCLEOTIDE SEQUENCE</scope>
    <source>
        <tissue evidence="4">Leaves</tissue>
    </source>
</reference>
<dbReference type="PROSITE" id="PS50103">
    <property type="entry name" value="ZF_C3H1"/>
    <property type="match status" value="1"/>
</dbReference>
<proteinExistence type="predicted"/>
<organism evidence="4 5">
    <name type="scientific">Helianthus annuus</name>
    <name type="common">Common sunflower</name>
    <dbReference type="NCBI Taxonomy" id="4232"/>
    <lineage>
        <taxon>Eukaryota</taxon>
        <taxon>Viridiplantae</taxon>
        <taxon>Streptophyta</taxon>
        <taxon>Embryophyta</taxon>
        <taxon>Tracheophyta</taxon>
        <taxon>Spermatophyta</taxon>
        <taxon>Magnoliopsida</taxon>
        <taxon>eudicotyledons</taxon>
        <taxon>Gunneridae</taxon>
        <taxon>Pentapetalae</taxon>
        <taxon>asterids</taxon>
        <taxon>campanulids</taxon>
        <taxon>Asterales</taxon>
        <taxon>Asteraceae</taxon>
        <taxon>Asteroideae</taxon>
        <taxon>Heliantheae alliance</taxon>
        <taxon>Heliantheae</taxon>
        <taxon>Helianthus</taxon>
    </lineage>
</organism>
<keyword evidence="1" id="KW-0862">Zinc</keyword>
<dbReference type="PANTHER" id="PTHR36886:SF8">
    <property type="entry name" value="ZINC FINGER CCCH DOMAIN-CONTAINING PROTEIN 38"/>
    <property type="match status" value="1"/>
</dbReference>
<dbReference type="AlphaFoldDB" id="A0A9K3NDX2"/>
<gene>
    <name evidence="4" type="ORF">HanXRQr2_Chr08g0349271</name>
</gene>
<dbReference type="InterPro" id="IPR000571">
    <property type="entry name" value="Znf_CCCH"/>
</dbReference>
<evidence type="ECO:0000259" key="3">
    <source>
        <dbReference type="PROSITE" id="PS50103"/>
    </source>
</evidence>
<evidence type="ECO:0000313" key="4">
    <source>
        <dbReference type="EMBL" id="KAF5796250.1"/>
    </source>
</evidence>
<dbReference type="GO" id="GO:0008270">
    <property type="term" value="F:zinc ion binding"/>
    <property type="evidence" value="ECO:0007669"/>
    <property type="project" value="UniProtKB-KW"/>
</dbReference>
<feature type="compositionally biased region" description="Basic and acidic residues" evidence="2">
    <location>
        <begin position="8"/>
        <end position="35"/>
    </location>
</feature>
<dbReference type="InterPro" id="IPR052650">
    <property type="entry name" value="Zinc_finger_CCCH"/>
</dbReference>
<dbReference type="Proteomes" id="UP000215914">
    <property type="component" value="Unassembled WGS sequence"/>
</dbReference>
<feature type="compositionally biased region" description="Basic and acidic residues" evidence="2">
    <location>
        <begin position="212"/>
        <end position="230"/>
    </location>
</feature>
<keyword evidence="1" id="KW-0479">Metal-binding</keyword>
<feature type="compositionally biased region" description="Polar residues" evidence="2">
    <location>
        <begin position="244"/>
        <end position="262"/>
    </location>
</feature>
<feature type="region of interest" description="Disordered" evidence="2">
    <location>
        <begin position="212"/>
        <end position="262"/>
    </location>
</feature>
<dbReference type="Gramene" id="mRNA:HanXRQr2_Chr08g0349271">
    <property type="protein sequence ID" value="mRNA:HanXRQr2_Chr08g0349271"/>
    <property type="gene ID" value="HanXRQr2_Chr08g0349271"/>
</dbReference>
<feature type="compositionally biased region" description="Basic residues" evidence="2">
    <location>
        <begin position="118"/>
        <end position="130"/>
    </location>
</feature>
<feature type="region of interest" description="Disordered" evidence="2">
    <location>
        <begin position="53"/>
        <end position="190"/>
    </location>
</feature>
<dbReference type="OrthoDB" id="411372at2759"/>
<feature type="zinc finger region" description="C3H1-type" evidence="1">
    <location>
        <begin position="190"/>
        <end position="216"/>
    </location>
</feature>
<evidence type="ECO:0000256" key="1">
    <source>
        <dbReference type="PROSITE-ProRule" id="PRU00723"/>
    </source>
</evidence>
<reference evidence="4" key="2">
    <citation type="submission" date="2020-06" db="EMBL/GenBank/DDBJ databases">
        <title>Helianthus annuus Genome sequencing and assembly Release 2.</title>
        <authorList>
            <person name="Gouzy J."/>
            <person name="Langlade N."/>
            <person name="Munos S."/>
        </authorList>
    </citation>
    <scope>NUCLEOTIDE SEQUENCE</scope>
    <source>
        <tissue evidence="4">Leaves</tissue>
    </source>
</reference>